<feature type="region of interest" description="Disordered" evidence="1">
    <location>
        <begin position="85"/>
        <end position="109"/>
    </location>
</feature>
<protein>
    <submittedName>
        <fullName evidence="2">Uncharacterized protein</fullName>
    </submittedName>
</protein>
<sequence>MKYDESVSHTFSISLIALEDCCCAVISSSVKFSSIISCCETQYKFISSSVVRSWLWSSISSQISFLSTSNPLILAKDTISLTIGSTGTASDSSKSHSTTLSAKASSNQK</sequence>
<organism evidence="2 3">
    <name type="scientific">Araneus ventricosus</name>
    <name type="common">Orbweaver spider</name>
    <name type="synonym">Epeira ventricosa</name>
    <dbReference type="NCBI Taxonomy" id="182803"/>
    <lineage>
        <taxon>Eukaryota</taxon>
        <taxon>Metazoa</taxon>
        <taxon>Ecdysozoa</taxon>
        <taxon>Arthropoda</taxon>
        <taxon>Chelicerata</taxon>
        <taxon>Arachnida</taxon>
        <taxon>Araneae</taxon>
        <taxon>Araneomorphae</taxon>
        <taxon>Entelegynae</taxon>
        <taxon>Araneoidea</taxon>
        <taxon>Araneidae</taxon>
        <taxon>Araneus</taxon>
    </lineage>
</organism>
<reference evidence="2 3" key="1">
    <citation type="journal article" date="2019" name="Sci. Rep.">
        <title>Orb-weaving spider Araneus ventricosus genome elucidates the spidroin gene catalogue.</title>
        <authorList>
            <person name="Kono N."/>
            <person name="Nakamura H."/>
            <person name="Ohtoshi R."/>
            <person name="Moran D.A.P."/>
            <person name="Shinohara A."/>
            <person name="Yoshida Y."/>
            <person name="Fujiwara M."/>
            <person name="Mori M."/>
            <person name="Tomita M."/>
            <person name="Arakawa K."/>
        </authorList>
    </citation>
    <scope>NUCLEOTIDE SEQUENCE [LARGE SCALE GENOMIC DNA]</scope>
</reference>
<comment type="caution">
    <text evidence="2">The sequence shown here is derived from an EMBL/GenBank/DDBJ whole genome shotgun (WGS) entry which is preliminary data.</text>
</comment>
<gene>
    <name evidence="2" type="ORF">AVEN_17718_1</name>
</gene>
<accession>A0A4Y2FAL7</accession>
<evidence type="ECO:0000313" key="3">
    <source>
        <dbReference type="Proteomes" id="UP000499080"/>
    </source>
</evidence>
<evidence type="ECO:0000313" key="2">
    <source>
        <dbReference type="EMBL" id="GBM38271.1"/>
    </source>
</evidence>
<proteinExistence type="predicted"/>
<dbReference type="AlphaFoldDB" id="A0A4Y2FAL7"/>
<dbReference type="Proteomes" id="UP000499080">
    <property type="component" value="Unassembled WGS sequence"/>
</dbReference>
<keyword evidence="3" id="KW-1185">Reference proteome</keyword>
<evidence type="ECO:0000256" key="1">
    <source>
        <dbReference type="SAM" id="MobiDB-lite"/>
    </source>
</evidence>
<dbReference type="EMBL" id="BGPR01000864">
    <property type="protein sequence ID" value="GBM38271.1"/>
    <property type="molecule type" value="Genomic_DNA"/>
</dbReference>
<name>A0A4Y2FAL7_ARAVE</name>